<protein>
    <submittedName>
        <fullName evidence="2">Uncharacterized protein</fullName>
    </submittedName>
</protein>
<accession>A0A5E4SMC5</accession>
<feature type="region of interest" description="Disordered" evidence="1">
    <location>
        <begin position="138"/>
        <end position="178"/>
    </location>
</feature>
<reference evidence="2 3" key="1">
    <citation type="submission" date="2019-08" db="EMBL/GenBank/DDBJ databases">
        <authorList>
            <person name="Peeters C."/>
        </authorList>
    </citation>
    <scope>NUCLEOTIDE SEQUENCE [LARGE SCALE GENOMIC DNA]</scope>
    <source>
        <strain evidence="2 3">LMG 31108</strain>
    </source>
</reference>
<feature type="region of interest" description="Disordered" evidence="1">
    <location>
        <begin position="224"/>
        <end position="334"/>
    </location>
</feature>
<gene>
    <name evidence="2" type="ORF">PAN31108_00906</name>
</gene>
<feature type="compositionally biased region" description="Low complexity" evidence="1">
    <location>
        <begin position="278"/>
        <end position="304"/>
    </location>
</feature>
<organism evidence="2 3">
    <name type="scientific">Pandoraea anhela</name>
    <dbReference type="NCBI Taxonomy" id="2508295"/>
    <lineage>
        <taxon>Bacteria</taxon>
        <taxon>Pseudomonadati</taxon>
        <taxon>Pseudomonadota</taxon>
        <taxon>Betaproteobacteria</taxon>
        <taxon>Burkholderiales</taxon>
        <taxon>Burkholderiaceae</taxon>
        <taxon>Pandoraea</taxon>
    </lineage>
</organism>
<dbReference type="AlphaFoldDB" id="A0A5E4SMC5"/>
<evidence type="ECO:0000313" key="3">
    <source>
        <dbReference type="Proteomes" id="UP000406256"/>
    </source>
</evidence>
<proteinExistence type="predicted"/>
<feature type="compositionally biased region" description="Low complexity" evidence="1">
    <location>
        <begin position="316"/>
        <end position="328"/>
    </location>
</feature>
<dbReference type="RefSeq" id="WP_150667669.1">
    <property type="nucleotide sequence ID" value="NZ_CABPSB010000002.1"/>
</dbReference>
<evidence type="ECO:0000313" key="2">
    <source>
        <dbReference type="EMBL" id="VVD76907.1"/>
    </source>
</evidence>
<feature type="compositionally biased region" description="Polar residues" evidence="1">
    <location>
        <begin position="305"/>
        <end position="315"/>
    </location>
</feature>
<evidence type="ECO:0000256" key="1">
    <source>
        <dbReference type="SAM" id="MobiDB-lite"/>
    </source>
</evidence>
<feature type="compositionally biased region" description="Polar residues" evidence="1">
    <location>
        <begin position="166"/>
        <end position="178"/>
    </location>
</feature>
<dbReference type="EMBL" id="CABPSB010000002">
    <property type="protein sequence ID" value="VVD76907.1"/>
    <property type="molecule type" value="Genomic_DNA"/>
</dbReference>
<dbReference type="OrthoDB" id="8940462at2"/>
<dbReference type="Proteomes" id="UP000406256">
    <property type="component" value="Unassembled WGS sequence"/>
</dbReference>
<feature type="compositionally biased region" description="Low complexity" evidence="1">
    <location>
        <begin position="138"/>
        <end position="151"/>
    </location>
</feature>
<keyword evidence="3" id="KW-1185">Reference proteome</keyword>
<name>A0A5E4SMC5_9BURK</name>
<sequence>MSMNLSLQSVATRSAATLSTLEESKDAYAVQGKRIGINKSGELVIFKGSKYLLHPHQCQRAKALMTQHNLSTETPSSLIASLKFTDLRMDRTPVANLLAQLTSLKAPGGAQTPAVLGASEPAVSTPPMLTLDMVVSDTATETTTETTTDTAPQVVLRKKAARSSDDGSPSDASQRSLQLKRQSAMLRWEFAASRILRDPDAALSDVPPALPRKENRASLIASVNQAQTDAKHSMSSDTADNRPVPMPRTVAPQTAPQKPPRTFTFDRREPQPPVLSRSGSESSSGMSEMSESSAQPASTQSSTPVSRTTSVQSDESGAGTSGSSGASGIIDDLRNSGRATDALIQSMLRTQNLR</sequence>